<comment type="subcellular location">
    <subcellularLocation>
        <location evidence="1">Cell inner membrane</location>
        <topology evidence="1">Multi-pass membrane protein</topology>
    </subcellularLocation>
</comment>
<feature type="transmembrane region" description="Helical" evidence="4">
    <location>
        <begin position="219"/>
        <end position="241"/>
    </location>
</feature>
<proteinExistence type="predicted"/>
<sequence>MSATASQAESAAISSIPHITSQQDRSRQIFVVSLAVTILATTFVALRIISKTWVVRKVMWDDYITVLAWFFFMALSIAIMIGTHSGLGTVGIDIQSKWIIPLGKITYIFTVFYNPATMTIKLAILFLYRRMSEVQPWFRYGTYATMTIVTLSGVVCTFLAVFQCRPVRSAWHSREEGVCIDMIALFLSTAPINILTDLAILLLPLPILTGLRMEMRQKVALIATFCVGGFVTIVDVVRIAYLQQALLAERIYGDQGTLNASTQFGDYVFFISLSLMWSVIEVAVGLCCSCTLVLKPLVLRVVPAILRKKRDSRMTRQETHALTEMSLSPAKSRSPRSPGFEERGIAVLPAPDEAPHALEITVEDDQDEEGEGAIFDFAEILKQAPPASASKAISANGTRSDPLPLLPADANMDQKDKKRKKRDRSLSVNYGADTNASFFRKRWPTRRSTLSTNQRPHHSQGPTEKFFDFVNMSGNKPLTELSAREALSPILFASILFFLWGFSYGLIGNLNGEVEGLLGYKPQQTLSLNGAYWTAYFIGPTCIGYLALTKKGFRFTFISGLTLYSIGAMAFWPSAVLTSFPGFVISNFLVALGLSTLETAANPFIALAGPGELSEARLLFSQAIQAVGSLSSGLLSQRALFTNVDQMRLFKVQWCYLAVAIFVLILAAVFYYVPLSEATDEDLEIKAHRRFDHAGIEATSKSFNIPTRWLLTVTGIFVMCNYVGSQESIGFTWNSIIQEINPDVDEQWMRTIGQAVFFVSRVISSGACYIGIRPRFVLGTCLLGAFSTSLSSMVLPHGKEATGTMILHMFFEGPIFPLVFAITLRGQGKHTKSTSTGLTAAISAAAFFPAISHTIENMYSNNKRISLALVVVSYGITSFLPIMISLNSNLKKWVDPKWSKKREGDIIAPDHDKTNQSNHQPNYLPETREDLGITSSNSAMVGLGLDLNGGVLKETVSYASMRGIKSFDYGG</sequence>
<dbReference type="EMBL" id="CP141884">
    <property type="protein sequence ID" value="WRT66766.1"/>
    <property type="molecule type" value="Genomic_DNA"/>
</dbReference>
<evidence type="ECO:0000259" key="5">
    <source>
        <dbReference type="Pfam" id="PF20684"/>
    </source>
</evidence>
<evidence type="ECO:0000313" key="6">
    <source>
        <dbReference type="EMBL" id="WRT66766.1"/>
    </source>
</evidence>
<feature type="region of interest" description="Disordered" evidence="3">
    <location>
        <begin position="389"/>
        <end position="426"/>
    </location>
</feature>
<feature type="transmembrane region" description="Helical" evidence="4">
    <location>
        <begin position="555"/>
        <end position="572"/>
    </location>
</feature>
<feature type="domain" description="Rhodopsin" evidence="5">
    <location>
        <begin position="46"/>
        <end position="298"/>
    </location>
</feature>
<dbReference type="Pfam" id="PF07690">
    <property type="entry name" value="MFS_1"/>
    <property type="match status" value="1"/>
</dbReference>
<feature type="transmembrane region" description="Helical" evidence="4">
    <location>
        <begin position="267"/>
        <end position="294"/>
    </location>
</feature>
<feature type="transmembrane region" description="Helical" evidence="4">
    <location>
        <begin position="836"/>
        <end position="855"/>
    </location>
</feature>
<feature type="transmembrane region" description="Helical" evidence="4">
    <location>
        <begin position="105"/>
        <end position="128"/>
    </location>
</feature>
<feature type="transmembrane region" description="Helical" evidence="4">
    <location>
        <begin position="29"/>
        <end position="50"/>
    </location>
</feature>
<name>A0ABZ1CYQ3_9TREE</name>
<evidence type="ECO:0000313" key="7">
    <source>
        <dbReference type="Proteomes" id="UP001329825"/>
    </source>
</evidence>
<feature type="transmembrane region" description="Helical" evidence="4">
    <location>
        <begin position="62"/>
        <end position="85"/>
    </location>
</feature>
<feature type="region of interest" description="Disordered" evidence="3">
    <location>
        <begin position="906"/>
        <end position="925"/>
    </location>
</feature>
<keyword evidence="7" id="KW-1185">Reference proteome</keyword>
<dbReference type="Proteomes" id="UP001329825">
    <property type="component" value="Chromosome 4"/>
</dbReference>
<feature type="transmembrane region" description="Helical" evidence="4">
    <location>
        <begin position="490"/>
        <end position="510"/>
    </location>
</feature>
<evidence type="ECO:0000256" key="2">
    <source>
        <dbReference type="ARBA" id="ARBA00022475"/>
    </source>
</evidence>
<keyword evidence="4" id="KW-0812">Transmembrane</keyword>
<keyword evidence="4" id="KW-1133">Transmembrane helix</keyword>
<reference evidence="6 7" key="1">
    <citation type="submission" date="2024-01" db="EMBL/GenBank/DDBJ databases">
        <title>Comparative genomics of Cryptococcus and Kwoniella reveals pathogenesis evolution and contrasting modes of karyotype evolution via chromosome fusion or intercentromeric recombination.</title>
        <authorList>
            <person name="Coelho M.A."/>
            <person name="David-Palma M."/>
            <person name="Shea T."/>
            <person name="Bowers K."/>
            <person name="McGinley-Smith S."/>
            <person name="Mohammad A.W."/>
            <person name="Gnirke A."/>
            <person name="Yurkov A.M."/>
            <person name="Nowrousian M."/>
            <person name="Sun S."/>
            <person name="Cuomo C.A."/>
            <person name="Heitman J."/>
        </authorList>
    </citation>
    <scope>NUCLEOTIDE SEQUENCE [LARGE SCALE GENOMIC DNA]</scope>
    <source>
        <strain evidence="6">CBS 11374</strain>
    </source>
</reference>
<feature type="transmembrane region" description="Helical" evidence="4">
    <location>
        <begin position="867"/>
        <end position="890"/>
    </location>
</feature>
<feature type="transmembrane region" description="Helical" evidence="4">
    <location>
        <begin position="654"/>
        <end position="673"/>
    </location>
</feature>
<dbReference type="InterPro" id="IPR011701">
    <property type="entry name" value="MFS"/>
</dbReference>
<dbReference type="Gene3D" id="1.20.1250.20">
    <property type="entry name" value="MFS general substrate transporter like domains"/>
    <property type="match status" value="2"/>
</dbReference>
<dbReference type="InterPro" id="IPR050375">
    <property type="entry name" value="MFS_TsgA-like"/>
</dbReference>
<dbReference type="PANTHER" id="PTHR43702:SF13">
    <property type="entry name" value="MONOSACCHARIDE TRANSPORTER, PUTATIVE (AFU_ORTHOLOGUE AFUA_4G06630)-RELATED"/>
    <property type="match status" value="1"/>
</dbReference>
<evidence type="ECO:0000256" key="3">
    <source>
        <dbReference type="SAM" id="MobiDB-lite"/>
    </source>
</evidence>
<keyword evidence="2" id="KW-1003">Cell membrane</keyword>
<dbReference type="RefSeq" id="XP_062791506.1">
    <property type="nucleotide sequence ID" value="XM_062935455.1"/>
</dbReference>
<dbReference type="PANTHER" id="PTHR43702">
    <property type="entry name" value="L-FUCOSE-PROTON SYMPORTER"/>
    <property type="match status" value="1"/>
</dbReference>
<dbReference type="SUPFAM" id="SSF103473">
    <property type="entry name" value="MFS general substrate transporter"/>
    <property type="match status" value="1"/>
</dbReference>
<dbReference type="GeneID" id="87955860"/>
<dbReference type="InterPro" id="IPR036259">
    <property type="entry name" value="MFS_trans_sf"/>
</dbReference>
<feature type="transmembrane region" description="Helical" evidence="4">
    <location>
        <begin position="530"/>
        <end position="548"/>
    </location>
</feature>
<protein>
    <recommendedName>
        <fullName evidence="5">Rhodopsin domain-containing protein</fullName>
    </recommendedName>
</protein>
<feature type="region of interest" description="Disordered" evidence="3">
    <location>
        <begin position="313"/>
        <end position="342"/>
    </location>
</feature>
<feature type="transmembrane region" description="Helical" evidence="4">
    <location>
        <begin position="801"/>
        <end position="824"/>
    </location>
</feature>
<organism evidence="6 7">
    <name type="scientific">Kwoniella shivajii</name>
    <dbReference type="NCBI Taxonomy" id="564305"/>
    <lineage>
        <taxon>Eukaryota</taxon>
        <taxon>Fungi</taxon>
        <taxon>Dikarya</taxon>
        <taxon>Basidiomycota</taxon>
        <taxon>Agaricomycotina</taxon>
        <taxon>Tremellomycetes</taxon>
        <taxon>Tremellales</taxon>
        <taxon>Cryptococcaceae</taxon>
        <taxon>Kwoniella</taxon>
    </lineage>
</organism>
<feature type="transmembrane region" description="Helical" evidence="4">
    <location>
        <begin position="140"/>
        <end position="162"/>
    </location>
</feature>
<evidence type="ECO:0000256" key="1">
    <source>
        <dbReference type="ARBA" id="ARBA00004429"/>
    </source>
</evidence>
<dbReference type="InterPro" id="IPR049326">
    <property type="entry name" value="Rhodopsin_dom_fungi"/>
</dbReference>
<dbReference type="Pfam" id="PF20684">
    <property type="entry name" value="Fung_rhodopsin"/>
    <property type="match status" value="1"/>
</dbReference>
<accession>A0ABZ1CYQ3</accession>
<feature type="transmembrane region" description="Helical" evidence="4">
    <location>
        <begin position="776"/>
        <end position="795"/>
    </location>
</feature>
<gene>
    <name evidence="6" type="ORF">IL334_003729</name>
</gene>
<keyword evidence="4" id="KW-0472">Membrane</keyword>
<feature type="transmembrane region" description="Helical" evidence="4">
    <location>
        <begin position="182"/>
        <end position="207"/>
    </location>
</feature>
<evidence type="ECO:0000256" key="4">
    <source>
        <dbReference type="SAM" id="Phobius"/>
    </source>
</evidence>